<dbReference type="RefSeq" id="XP_028543262.1">
    <property type="nucleotide sequence ID" value="XM_028687461.1"/>
</dbReference>
<dbReference type="OrthoDB" id="337581at2759"/>
<name>A0A1Y1JJN2_PLAGO</name>
<dbReference type="EMBL" id="BDQF01000009">
    <property type="protein sequence ID" value="GAW80673.1"/>
    <property type="molecule type" value="Genomic_DNA"/>
</dbReference>
<gene>
    <name evidence="3" type="ORF">PGO_082390</name>
</gene>
<accession>A0A1Y1JJN2</accession>
<proteinExistence type="predicted"/>
<feature type="domain" description="SWIM-type" evidence="2">
    <location>
        <begin position="125"/>
        <end position="171"/>
    </location>
</feature>
<dbReference type="GeneID" id="39747388"/>
<evidence type="ECO:0000313" key="3">
    <source>
        <dbReference type="EMBL" id="GAW80673.1"/>
    </source>
</evidence>
<keyword evidence="1" id="KW-0863">Zinc-finger</keyword>
<reference evidence="4" key="1">
    <citation type="submission" date="2017-04" db="EMBL/GenBank/DDBJ databases">
        <title>Plasmodium gonderi genome.</title>
        <authorList>
            <person name="Arisue N."/>
            <person name="Honma H."/>
            <person name="Kawai S."/>
            <person name="Tougan T."/>
            <person name="Tanabe K."/>
            <person name="Horii T."/>
        </authorList>
    </citation>
    <scope>NUCLEOTIDE SEQUENCE [LARGE SCALE GENOMIC DNA]</scope>
    <source>
        <strain evidence="4">ATCC 30045</strain>
    </source>
</reference>
<sequence length="195" mass="23161">MDIRSNIINSMIFSLKRCTNKNKYVLLLNELLSLFPLHAEKSLRLCLKSKIKKYTLIKEKGSTKDYPLYTNQFRGNKRRYWKNYDECLSDSTYVATAQKRKKGIIGKHILRNLKKKKSKKTPLHFFVVCGNNQKYLVFKNFCSCFYFKEKVLCNDSDIMCKHILSVLLAESFNNYVNIFLDSSLFFDWFMKKLHT</sequence>
<dbReference type="GO" id="GO:0008270">
    <property type="term" value="F:zinc ion binding"/>
    <property type="evidence" value="ECO:0007669"/>
    <property type="project" value="UniProtKB-KW"/>
</dbReference>
<organism evidence="3 4">
    <name type="scientific">Plasmodium gonderi</name>
    <dbReference type="NCBI Taxonomy" id="77519"/>
    <lineage>
        <taxon>Eukaryota</taxon>
        <taxon>Sar</taxon>
        <taxon>Alveolata</taxon>
        <taxon>Apicomplexa</taxon>
        <taxon>Aconoidasida</taxon>
        <taxon>Haemosporida</taxon>
        <taxon>Plasmodiidae</taxon>
        <taxon>Plasmodium</taxon>
        <taxon>Plasmodium (Plasmodium)</taxon>
    </lineage>
</organism>
<evidence type="ECO:0000313" key="4">
    <source>
        <dbReference type="Proteomes" id="UP000195521"/>
    </source>
</evidence>
<dbReference type="InterPro" id="IPR007527">
    <property type="entry name" value="Znf_SWIM"/>
</dbReference>
<dbReference type="OMA" id="KNFCSCF"/>
<evidence type="ECO:0000259" key="2">
    <source>
        <dbReference type="PROSITE" id="PS50966"/>
    </source>
</evidence>
<protein>
    <submittedName>
        <fullName evidence="3">Zinc finger protein</fullName>
    </submittedName>
</protein>
<keyword evidence="1" id="KW-0479">Metal-binding</keyword>
<comment type="caution">
    <text evidence="3">The sequence shown here is derived from an EMBL/GenBank/DDBJ whole genome shotgun (WGS) entry which is preliminary data.</text>
</comment>
<dbReference type="Proteomes" id="UP000195521">
    <property type="component" value="Unassembled WGS sequence"/>
</dbReference>
<keyword evidence="1" id="KW-0862">Zinc</keyword>
<evidence type="ECO:0000256" key="1">
    <source>
        <dbReference type="PROSITE-ProRule" id="PRU00325"/>
    </source>
</evidence>
<keyword evidence="4" id="KW-1185">Reference proteome</keyword>
<dbReference type="PROSITE" id="PS50966">
    <property type="entry name" value="ZF_SWIM"/>
    <property type="match status" value="1"/>
</dbReference>
<dbReference type="AlphaFoldDB" id="A0A1Y1JJN2"/>
<dbReference type="Pfam" id="PF04434">
    <property type="entry name" value="SWIM"/>
    <property type="match status" value="1"/>
</dbReference>